<reference evidence="4" key="1">
    <citation type="submission" date="2016-06" db="EMBL/GenBank/DDBJ databases">
        <authorList>
            <person name="Varghese N."/>
            <person name="Submissions Spin"/>
        </authorList>
    </citation>
    <scope>NUCLEOTIDE SEQUENCE [LARGE SCALE GENOMIC DNA]</scope>
    <source>
        <strain evidence="4">DSM 43168</strain>
    </source>
</reference>
<protein>
    <submittedName>
        <fullName evidence="3">DNA-damage-inducible protein D</fullName>
    </submittedName>
</protein>
<gene>
    <name evidence="3" type="ORF">GA0070563_112200</name>
</gene>
<evidence type="ECO:0000259" key="1">
    <source>
        <dbReference type="Pfam" id="PF02498"/>
    </source>
</evidence>
<name>A0A1C5ADA4_9ACTN</name>
<dbReference type="RefSeq" id="WP_074476977.1">
    <property type="nucleotide sequence ID" value="NZ_FMCT01000012.1"/>
</dbReference>
<proteinExistence type="predicted"/>
<dbReference type="InterPro" id="IPR003497">
    <property type="entry name" value="BRO_N_domain"/>
</dbReference>
<sequence>MTDLAHTPTTATPFAAIRRVDADGSEWWSARDLMPLLGYDQWRRFEEAIQRAELAAENTNGSSEQAFCRLRQEGTGGAPRTDYRLTRFAAYLTAMNGDPRKPEIAAAQSYFAVKTREAEAQGELDELEVARRYVKAIEDKRAALARAEAAESQLAIAAPKAEYVDGFVNPDEDSSILRVFAAQLGVGEKALRAWLVDRKVIYRKTVGQRWSNTQQRLLPEYEWLAYGEYRSWFRPVDQPNAPRLHNGQMATTLYVLPVGKVAIRRLLMKHPIDGEAAA</sequence>
<evidence type="ECO:0000313" key="4">
    <source>
        <dbReference type="Proteomes" id="UP000183585"/>
    </source>
</evidence>
<keyword evidence="4" id="KW-1185">Reference proteome</keyword>
<evidence type="ECO:0000259" key="2">
    <source>
        <dbReference type="Pfam" id="PF03374"/>
    </source>
</evidence>
<organism evidence="3 4">
    <name type="scientific">Micromonospora carbonacea</name>
    <dbReference type="NCBI Taxonomy" id="47853"/>
    <lineage>
        <taxon>Bacteria</taxon>
        <taxon>Bacillati</taxon>
        <taxon>Actinomycetota</taxon>
        <taxon>Actinomycetes</taxon>
        <taxon>Micromonosporales</taxon>
        <taxon>Micromonosporaceae</taxon>
        <taxon>Micromonospora</taxon>
    </lineage>
</organism>
<dbReference type="EMBL" id="FMCT01000012">
    <property type="protein sequence ID" value="SCF43183.1"/>
    <property type="molecule type" value="Genomic_DNA"/>
</dbReference>
<evidence type="ECO:0000313" key="3">
    <source>
        <dbReference type="EMBL" id="SCF43183.1"/>
    </source>
</evidence>
<dbReference type="GO" id="GO:0003677">
    <property type="term" value="F:DNA binding"/>
    <property type="evidence" value="ECO:0007669"/>
    <property type="project" value="InterPro"/>
</dbReference>
<feature type="domain" description="Bro-N" evidence="1">
    <location>
        <begin position="17"/>
        <end position="107"/>
    </location>
</feature>
<dbReference type="Proteomes" id="UP000183585">
    <property type="component" value="Unassembled WGS sequence"/>
</dbReference>
<dbReference type="Pfam" id="PF02498">
    <property type="entry name" value="Bro-N"/>
    <property type="match status" value="1"/>
</dbReference>
<accession>A0A1C5ADA4</accession>
<dbReference type="AlphaFoldDB" id="A0A1C5ADA4"/>
<dbReference type="Pfam" id="PF03374">
    <property type="entry name" value="ANT"/>
    <property type="match status" value="1"/>
</dbReference>
<dbReference type="InterPro" id="IPR005039">
    <property type="entry name" value="Ant_C"/>
</dbReference>
<feature type="domain" description="Antirepressor protein C-terminal" evidence="2">
    <location>
        <begin position="151"/>
        <end position="269"/>
    </location>
</feature>